<dbReference type="InParanoid" id="G0QZD2"/>
<dbReference type="RefSeq" id="XP_004030671.1">
    <property type="nucleotide sequence ID" value="XM_004030623.1"/>
</dbReference>
<evidence type="ECO:0000313" key="2">
    <source>
        <dbReference type="Proteomes" id="UP000008983"/>
    </source>
</evidence>
<keyword evidence="2" id="KW-1185">Reference proteome</keyword>
<accession>G0QZD2</accession>
<sequence length="136" mass="15783">MQYKFPQTSAIIRENISEKSYDCLKDFIKEGDAVKTAIGLSSLHNAADLLQFQKLFTTINIIMLTPLYILPNENDIKKFMEKYSIKDEDFDGEKLIQLVDDNQALYDECVKQYQKDIQALDQLQGIEQDSDEEFTQ</sequence>
<dbReference type="EMBL" id="GL984144">
    <property type="protein sequence ID" value="EGR29435.1"/>
    <property type="molecule type" value="Genomic_DNA"/>
</dbReference>
<dbReference type="OrthoDB" id="10543684at2759"/>
<organism evidence="1 2">
    <name type="scientific">Ichthyophthirius multifiliis</name>
    <name type="common">White spot disease agent</name>
    <name type="synonym">Ich</name>
    <dbReference type="NCBI Taxonomy" id="5932"/>
    <lineage>
        <taxon>Eukaryota</taxon>
        <taxon>Sar</taxon>
        <taxon>Alveolata</taxon>
        <taxon>Ciliophora</taxon>
        <taxon>Intramacronucleata</taxon>
        <taxon>Oligohymenophorea</taxon>
        <taxon>Hymenostomatida</taxon>
        <taxon>Ophryoglenina</taxon>
        <taxon>Ichthyophthirius</taxon>
    </lineage>
</organism>
<protein>
    <submittedName>
        <fullName evidence="1">Uncharacterized protein</fullName>
    </submittedName>
</protein>
<dbReference type="GeneID" id="14905536"/>
<name>G0QZD2_ICHMU</name>
<gene>
    <name evidence="1" type="ORF">IMG5_155850</name>
</gene>
<reference evidence="1 2" key="1">
    <citation type="submission" date="2011-07" db="EMBL/GenBank/DDBJ databases">
        <authorList>
            <person name="Coyne R."/>
            <person name="Brami D."/>
            <person name="Johnson J."/>
            <person name="Hostetler J."/>
            <person name="Hannick L."/>
            <person name="Clark T."/>
            <person name="Cassidy-Hanley D."/>
            <person name="Inman J."/>
        </authorList>
    </citation>
    <scope>NUCLEOTIDE SEQUENCE [LARGE SCALE GENOMIC DNA]</scope>
    <source>
        <strain evidence="1 2">G5</strain>
    </source>
</reference>
<evidence type="ECO:0000313" key="1">
    <source>
        <dbReference type="EMBL" id="EGR29435.1"/>
    </source>
</evidence>
<proteinExistence type="predicted"/>
<dbReference type="AlphaFoldDB" id="G0QZD2"/>
<dbReference type="Proteomes" id="UP000008983">
    <property type="component" value="Unassembled WGS sequence"/>
</dbReference>